<evidence type="ECO:0000313" key="2">
    <source>
        <dbReference type="EMBL" id="ACU90872.1"/>
    </source>
</evidence>
<reference evidence="2 3" key="1">
    <citation type="journal article" date="2009" name="Stand. Genomic Sci.">
        <title>Complete genome sequence of Desulfomicrobium baculatum type strain (X).</title>
        <authorList>
            <person name="Copeland A."/>
            <person name="Spring S."/>
            <person name="Goker M."/>
            <person name="Schneider S."/>
            <person name="Lapidus A."/>
            <person name="Del Rio T.G."/>
            <person name="Tice H."/>
            <person name="Cheng J.F."/>
            <person name="Chen F."/>
            <person name="Nolan M."/>
            <person name="Bruce D."/>
            <person name="Goodwin L."/>
            <person name="Pitluck S."/>
            <person name="Ivanova N."/>
            <person name="Mavrommatis K."/>
            <person name="Ovchinnikova G."/>
            <person name="Pati A."/>
            <person name="Chen A."/>
            <person name="Palaniappan K."/>
            <person name="Land M."/>
            <person name="Hauser L."/>
            <person name="Chang Y.J."/>
            <person name="Jeffries C.C."/>
            <person name="Meincke L."/>
            <person name="Sims D."/>
            <person name="Brettin T."/>
            <person name="Detter J.C."/>
            <person name="Han C."/>
            <person name="Chain P."/>
            <person name="Bristow J."/>
            <person name="Eisen J.A."/>
            <person name="Markowitz V."/>
            <person name="Hugenholtz P."/>
            <person name="Kyrpides N.C."/>
            <person name="Klenk H.P."/>
            <person name="Lucas S."/>
        </authorList>
    </citation>
    <scope>NUCLEOTIDE SEQUENCE [LARGE SCALE GENOMIC DNA]</scope>
    <source>
        <strain evidence="3">DSM 4028 / VKM B-1378 / X</strain>
    </source>
</reference>
<dbReference type="Proteomes" id="UP000002216">
    <property type="component" value="Chromosome"/>
</dbReference>
<dbReference type="KEGG" id="dba:Dbac_2796"/>
<evidence type="ECO:0008006" key="4">
    <source>
        <dbReference type="Google" id="ProtNLM"/>
    </source>
</evidence>
<evidence type="ECO:0000256" key="1">
    <source>
        <dbReference type="SAM" id="Phobius"/>
    </source>
</evidence>
<accession>C7LU74</accession>
<keyword evidence="3" id="KW-1185">Reference proteome</keyword>
<keyword evidence="1" id="KW-1133">Transmembrane helix</keyword>
<dbReference type="eggNOG" id="ENOG50343QE">
    <property type="taxonomic scope" value="Bacteria"/>
</dbReference>
<keyword evidence="1" id="KW-0812">Transmembrane</keyword>
<protein>
    <recommendedName>
        <fullName evidence="4">ATP synthase I</fullName>
    </recommendedName>
</protein>
<dbReference type="HOGENOM" id="CLU_145872_0_0_7"/>
<organism evidence="2 3">
    <name type="scientific">Desulfomicrobium baculatum (strain DSM 4028 / VKM B-1378 / X)</name>
    <name type="common">Desulfovibrio baculatus</name>
    <dbReference type="NCBI Taxonomy" id="525897"/>
    <lineage>
        <taxon>Bacteria</taxon>
        <taxon>Pseudomonadati</taxon>
        <taxon>Thermodesulfobacteriota</taxon>
        <taxon>Desulfovibrionia</taxon>
        <taxon>Desulfovibrionales</taxon>
        <taxon>Desulfomicrobiaceae</taxon>
        <taxon>Desulfomicrobium</taxon>
    </lineage>
</organism>
<feature type="transmembrane region" description="Helical" evidence="1">
    <location>
        <begin position="86"/>
        <end position="104"/>
    </location>
</feature>
<gene>
    <name evidence="2" type="ordered locus">Dbac_2796</name>
</gene>
<feature type="transmembrane region" description="Helical" evidence="1">
    <location>
        <begin position="110"/>
        <end position="132"/>
    </location>
</feature>
<name>C7LU74_DESBD</name>
<dbReference type="AlphaFoldDB" id="C7LU74"/>
<sequence length="138" mass="15455">MLAMIQKKIERVLYTRGFHVPEVRKMASRQLYILLGVLPALAFGWKGVDLVTGVLLGTLNFLALAKLIQELVYLQKSAVVVQIFSFYGRMMITALAFYVLIAHLDSSGVWLLMGFSTVLINILLWGMSQFLGKTSKEA</sequence>
<keyword evidence="1" id="KW-0472">Membrane</keyword>
<feature type="transmembrane region" description="Helical" evidence="1">
    <location>
        <begin position="31"/>
        <end position="48"/>
    </location>
</feature>
<evidence type="ECO:0000313" key="3">
    <source>
        <dbReference type="Proteomes" id="UP000002216"/>
    </source>
</evidence>
<dbReference type="STRING" id="525897.Dbac_2796"/>
<proteinExistence type="predicted"/>
<dbReference type="EMBL" id="CP001629">
    <property type="protein sequence ID" value="ACU90872.1"/>
    <property type="molecule type" value="Genomic_DNA"/>
</dbReference>